<protein>
    <submittedName>
        <fullName evidence="1">Uncharacterized protein</fullName>
    </submittedName>
</protein>
<evidence type="ECO:0000313" key="1">
    <source>
        <dbReference type="EMBL" id="VEL23178.1"/>
    </source>
</evidence>
<gene>
    <name evidence="1" type="ORF">PXEA_LOCUS16618</name>
</gene>
<evidence type="ECO:0000313" key="2">
    <source>
        <dbReference type="Proteomes" id="UP000784294"/>
    </source>
</evidence>
<organism evidence="1 2">
    <name type="scientific">Protopolystoma xenopodis</name>
    <dbReference type="NCBI Taxonomy" id="117903"/>
    <lineage>
        <taxon>Eukaryota</taxon>
        <taxon>Metazoa</taxon>
        <taxon>Spiralia</taxon>
        <taxon>Lophotrochozoa</taxon>
        <taxon>Platyhelminthes</taxon>
        <taxon>Monogenea</taxon>
        <taxon>Polyopisthocotylea</taxon>
        <taxon>Polystomatidea</taxon>
        <taxon>Polystomatidae</taxon>
        <taxon>Protopolystoma</taxon>
    </lineage>
</organism>
<reference evidence="1" key="1">
    <citation type="submission" date="2018-11" db="EMBL/GenBank/DDBJ databases">
        <authorList>
            <consortium name="Pathogen Informatics"/>
        </authorList>
    </citation>
    <scope>NUCLEOTIDE SEQUENCE</scope>
</reference>
<comment type="caution">
    <text evidence="1">The sequence shown here is derived from an EMBL/GenBank/DDBJ whole genome shotgun (WGS) entry which is preliminary data.</text>
</comment>
<accession>A0A448WY60</accession>
<name>A0A448WY60_9PLAT</name>
<proteinExistence type="predicted"/>
<keyword evidence="2" id="KW-1185">Reference proteome</keyword>
<dbReference type="AlphaFoldDB" id="A0A448WY60"/>
<sequence>MTTENRLSTQVLLLSAKQMGLVCIKACPLVLFETSEKLAPRQLMFYRDDESPDAGSTSRHQLLWHRGSSADRRIFHAAGLLDSACLKQPYTPVMIEIMLASTVTMTTVVNIMQHYGFRQSPVVLWC</sequence>
<dbReference type="EMBL" id="CAAALY010060474">
    <property type="protein sequence ID" value="VEL23178.1"/>
    <property type="molecule type" value="Genomic_DNA"/>
</dbReference>
<dbReference type="Proteomes" id="UP000784294">
    <property type="component" value="Unassembled WGS sequence"/>
</dbReference>